<dbReference type="HAMAP" id="MF_00392">
    <property type="entry name" value="LpxB"/>
    <property type="match status" value="1"/>
</dbReference>
<evidence type="ECO:0000313" key="12">
    <source>
        <dbReference type="EMBL" id="TGD74079.1"/>
    </source>
</evidence>
<dbReference type="PANTHER" id="PTHR30372">
    <property type="entry name" value="LIPID-A-DISACCHARIDE SYNTHASE"/>
    <property type="match status" value="1"/>
</dbReference>
<evidence type="ECO:0000256" key="4">
    <source>
        <dbReference type="ARBA" id="ARBA00020902"/>
    </source>
</evidence>
<accession>A0A4Z0M3H3</accession>
<dbReference type="PANTHER" id="PTHR30372:SF4">
    <property type="entry name" value="LIPID-A-DISACCHARIDE SYNTHASE, MITOCHONDRIAL-RELATED"/>
    <property type="match status" value="1"/>
</dbReference>
<evidence type="ECO:0000313" key="13">
    <source>
        <dbReference type="Proteomes" id="UP000298050"/>
    </source>
</evidence>
<keyword evidence="7 11" id="KW-0328">Glycosyltransferase</keyword>
<dbReference type="GO" id="GO:0005543">
    <property type="term" value="F:phospholipid binding"/>
    <property type="evidence" value="ECO:0007669"/>
    <property type="project" value="TreeGrafter"/>
</dbReference>
<keyword evidence="5 11" id="KW-0444">Lipid biosynthesis</keyword>
<dbReference type="GO" id="GO:0008915">
    <property type="term" value="F:lipid-A-disaccharide synthase activity"/>
    <property type="evidence" value="ECO:0007669"/>
    <property type="project" value="UniProtKB-UniRule"/>
</dbReference>
<protein>
    <recommendedName>
        <fullName evidence="4 11">Lipid-A-disaccharide synthase</fullName>
        <ecNumber evidence="3 11">2.4.1.182</ecNumber>
    </recommendedName>
</protein>
<dbReference type="RefSeq" id="WP_135442596.1">
    <property type="nucleotide sequence ID" value="NZ_SRLE01000006.1"/>
</dbReference>
<dbReference type="GO" id="GO:0009245">
    <property type="term" value="P:lipid A biosynthetic process"/>
    <property type="evidence" value="ECO:0007669"/>
    <property type="project" value="UniProtKB-UniRule"/>
</dbReference>
<dbReference type="NCBIfam" id="TIGR00215">
    <property type="entry name" value="lpxB"/>
    <property type="match status" value="1"/>
</dbReference>
<dbReference type="Gene3D" id="3.40.50.2000">
    <property type="entry name" value="Glycogen Phosphorylase B"/>
    <property type="match status" value="1"/>
</dbReference>
<dbReference type="Proteomes" id="UP000298050">
    <property type="component" value="Unassembled WGS sequence"/>
</dbReference>
<comment type="catalytic activity">
    <reaction evidence="10 11">
        <text>a lipid X + a UDP-2-N,3-O-bis[(3R)-3-hydroxyacyl]-alpha-D-glucosamine = a lipid A disaccharide + UDP + H(+)</text>
        <dbReference type="Rhea" id="RHEA:67828"/>
        <dbReference type="ChEBI" id="CHEBI:15378"/>
        <dbReference type="ChEBI" id="CHEBI:58223"/>
        <dbReference type="ChEBI" id="CHEBI:137748"/>
        <dbReference type="ChEBI" id="CHEBI:176338"/>
        <dbReference type="ChEBI" id="CHEBI:176343"/>
        <dbReference type="EC" id="2.4.1.182"/>
    </reaction>
</comment>
<dbReference type="UniPathway" id="UPA00973"/>
<proteinExistence type="inferred from homology"/>
<comment type="caution">
    <text evidence="12">The sequence shown here is derived from an EMBL/GenBank/DDBJ whole genome shotgun (WGS) entry which is preliminary data.</text>
</comment>
<dbReference type="AlphaFoldDB" id="A0A4Z0M3H3"/>
<comment type="function">
    <text evidence="1 11">Condensation of UDP-2,3-diacylglucosamine and 2,3-diacylglucosamine-1-phosphate to form lipid A disaccharide, a precursor of lipid A, a phosphorylated glycolipid that anchors the lipopolysaccharide to the outer membrane of the cell.</text>
</comment>
<dbReference type="EC" id="2.4.1.182" evidence="3 11"/>
<evidence type="ECO:0000256" key="2">
    <source>
        <dbReference type="ARBA" id="ARBA00007868"/>
    </source>
</evidence>
<dbReference type="GO" id="GO:0016020">
    <property type="term" value="C:membrane"/>
    <property type="evidence" value="ECO:0007669"/>
    <property type="project" value="GOC"/>
</dbReference>
<dbReference type="InterPro" id="IPR003835">
    <property type="entry name" value="Glyco_trans_19"/>
</dbReference>
<comment type="pathway">
    <text evidence="11">Bacterial outer membrane biogenesis; LPS lipid A biosynthesis.</text>
</comment>
<keyword evidence="6 11" id="KW-0441">Lipid A biosynthesis</keyword>
<gene>
    <name evidence="11 12" type="primary">lpxB</name>
    <name evidence="12" type="ORF">E4634_08050</name>
</gene>
<comment type="similarity">
    <text evidence="2 11">Belongs to the LpxB family.</text>
</comment>
<reference evidence="12 13" key="1">
    <citation type="submission" date="2019-04" db="EMBL/GenBank/DDBJ databases">
        <title>Taxonomy of novel Haliea sp. from mangrove soil of West Coast of India.</title>
        <authorList>
            <person name="Verma A."/>
            <person name="Kumar P."/>
            <person name="Krishnamurthi S."/>
        </authorList>
    </citation>
    <scope>NUCLEOTIDE SEQUENCE [LARGE SCALE GENOMIC DNA]</scope>
    <source>
        <strain evidence="12 13">SAOS-164</strain>
    </source>
</reference>
<dbReference type="Pfam" id="PF02684">
    <property type="entry name" value="LpxB"/>
    <property type="match status" value="1"/>
</dbReference>
<evidence type="ECO:0000256" key="5">
    <source>
        <dbReference type="ARBA" id="ARBA00022516"/>
    </source>
</evidence>
<name>A0A4Z0M3H3_9GAMM</name>
<evidence type="ECO:0000256" key="7">
    <source>
        <dbReference type="ARBA" id="ARBA00022676"/>
    </source>
</evidence>
<keyword evidence="9 11" id="KW-0443">Lipid metabolism</keyword>
<evidence type="ECO:0000256" key="8">
    <source>
        <dbReference type="ARBA" id="ARBA00022679"/>
    </source>
</evidence>
<organism evidence="12 13">
    <name type="scientific">Mangrovimicrobium sediminis</name>
    <dbReference type="NCBI Taxonomy" id="2562682"/>
    <lineage>
        <taxon>Bacteria</taxon>
        <taxon>Pseudomonadati</taxon>
        <taxon>Pseudomonadota</taxon>
        <taxon>Gammaproteobacteria</taxon>
        <taxon>Cellvibrionales</taxon>
        <taxon>Halieaceae</taxon>
        <taxon>Mangrovimicrobium</taxon>
    </lineage>
</organism>
<evidence type="ECO:0000256" key="6">
    <source>
        <dbReference type="ARBA" id="ARBA00022556"/>
    </source>
</evidence>
<dbReference type="OrthoDB" id="9801642at2"/>
<keyword evidence="8 11" id="KW-0808">Transferase</keyword>
<sequence length="390" mass="41733">MSPRALRIGVLAGEASGDILAASVVSALRESGCGVQLEGIGGPLLQAQGLDSMFPMERLSVMGFTEPLARLPELLRIRGAVYRHFRDNPPDLFLGVDAPDFNLRLERKLRERGIRTAHLVSPTVWAWRQGRLRGIGRAVDLMLCLFPFETKIYADNGIPAVFVGHPMADEMADTADAGVARRALGLTDTGPLLAILPGSRGGEVARLAPLFLQAAQRLRDSVPALQFVLPAASPERAAQLAPLLTQFPDLPVTVTEGRAREAMAAADAVLLASGTATLETMLVGRPMVVAYRMGGLSWWLVSRLVKTPWAALPNVLSASDLVPEFLQDAATPQVLADAVLPLLEPGPARDTQLEAFNRMRADLRCDFGATCARELLRLVAGETTAEGVGG</sequence>
<evidence type="ECO:0000256" key="9">
    <source>
        <dbReference type="ARBA" id="ARBA00023098"/>
    </source>
</evidence>
<evidence type="ECO:0000256" key="11">
    <source>
        <dbReference type="HAMAP-Rule" id="MF_00392"/>
    </source>
</evidence>
<keyword evidence="13" id="KW-1185">Reference proteome</keyword>
<evidence type="ECO:0000256" key="10">
    <source>
        <dbReference type="ARBA" id="ARBA00048975"/>
    </source>
</evidence>
<dbReference type="EMBL" id="SRLE01000006">
    <property type="protein sequence ID" value="TGD74079.1"/>
    <property type="molecule type" value="Genomic_DNA"/>
</dbReference>
<dbReference type="SUPFAM" id="SSF53756">
    <property type="entry name" value="UDP-Glycosyltransferase/glycogen phosphorylase"/>
    <property type="match status" value="1"/>
</dbReference>
<evidence type="ECO:0000256" key="3">
    <source>
        <dbReference type="ARBA" id="ARBA00012687"/>
    </source>
</evidence>
<evidence type="ECO:0000256" key="1">
    <source>
        <dbReference type="ARBA" id="ARBA00002056"/>
    </source>
</evidence>